<dbReference type="AlphaFoldDB" id="A0A1S8YJS1"/>
<dbReference type="EMBL" id="MRUL01000012">
    <property type="protein sequence ID" value="OON38976.1"/>
    <property type="molecule type" value="Genomic_DNA"/>
</dbReference>
<proteinExistence type="predicted"/>
<evidence type="ECO:0000256" key="1">
    <source>
        <dbReference type="SAM" id="MobiDB-lite"/>
    </source>
</evidence>
<feature type="region of interest" description="Disordered" evidence="1">
    <location>
        <begin position="1"/>
        <end position="22"/>
    </location>
</feature>
<name>A0A1S8YJS1_9GAMM</name>
<feature type="compositionally biased region" description="Polar residues" evidence="1">
    <location>
        <begin position="1"/>
        <end position="13"/>
    </location>
</feature>
<reference evidence="2 3" key="1">
    <citation type="submission" date="2016-12" db="EMBL/GenBank/DDBJ databases">
        <title>Izhakiella australiana sp. nov. of genus Izhakiella isolated from Australian desert.</title>
        <authorList>
            <person name="Ji M."/>
        </authorList>
    </citation>
    <scope>NUCLEOTIDE SEQUENCE [LARGE SCALE GENOMIC DNA]</scope>
    <source>
        <strain evidence="2 3">D4N98</strain>
    </source>
</reference>
<organism evidence="2 3">
    <name type="scientific">Izhakiella australiensis</name>
    <dbReference type="NCBI Taxonomy" id="1926881"/>
    <lineage>
        <taxon>Bacteria</taxon>
        <taxon>Pseudomonadati</taxon>
        <taxon>Pseudomonadota</taxon>
        <taxon>Gammaproteobacteria</taxon>
        <taxon>Enterobacterales</taxon>
        <taxon>Erwiniaceae</taxon>
        <taxon>Izhakiella</taxon>
    </lineage>
</organism>
<protein>
    <submittedName>
        <fullName evidence="2">Uncharacterized protein</fullName>
    </submittedName>
</protein>
<evidence type="ECO:0000313" key="3">
    <source>
        <dbReference type="Proteomes" id="UP000190667"/>
    </source>
</evidence>
<comment type="caution">
    <text evidence="2">The sequence shown here is derived from an EMBL/GenBank/DDBJ whole genome shotgun (WGS) entry which is preliminary data.</text>
</comment>
<accession>A0A1S8YJS1</accession>
<keyword evidence="3" id="KW-1185">Reference proteome</keyword>
<gene>
    <name evidence="2" type="ORF">BTJ39_16625</name>
</gene>
<evidence type="ECO:0000313" key="2">
    <source>
        <dbReference type="EMBL" id="OON38976.1"/>
    </source>
</evidence>
<sequence length="68" mass="7620">MLAKQRSSSSSNTPWPPASVRNCIKRRLPPARQAYKSGRKAELNDKFLLPVYPLIWLFFAASKGITTG</sequence>
<dbReference type="Proteomes" id="UP000190667">
    <property type="component" value="Unassembled WGS sequence"/>
</dbReference>